<dbReference type="EMBL" id="MU071412">
    <property type="protein sequence ID" value="KAF5826069.1"/>
    <property type="molecule type" value="Genomic_DNA"/>
</dbReference>
<name>A0ABQ7FUH5_DUNSA</name>
<feature type="non-terminal residue" evidence="3">
    <location>
        <position position="1"/>
    </location>
</feature>
<evidence type="ECO:0000313" key="3">
    <source>
        <dbReference type="EMBL" id="KAF5826069.1"/>
    </source>
</evidence>
<organism evidence="3 4">
    <name type="scientific">Dunaliella salina</name>
    <name type="common">Green alga</name>
    <name type="synonym">Protococcus salinus</name>
    <dbReference type="NCBI Taxonomy" id="3046"/>
    <lineage>
        <taxon>Eukaryota</taxon>
        <taxon>Viridiplantae</taxon>
        <taxon>Chlorophyta</taxon>
        <taxon>core chlorophytes</taxon>
        <taxon>Chlorophyceae</taxon>
        <taxon>CS clade</taxon>
        <taxon>Chlamydomonadales</taxon>
        <taxon>Dunaliellaceae</taxon>
        <taxon>Dunaliella</taxon>
    </lineage>
</organism>
<feature type="region of interest" description="Disordered" evidence="1">
    <location>
        <begin position="46"/>
        <end position="81"/>
    </location>
</feature>
<reference evidence="3" key="1">
    <citation type="submission" date="2017-08" db="EMBL/GenBank/DDBJ databases">
        <authorList>
            <person name="Polle J.E."/>
            <person name="Barry K."/>
            <person name="Cushman J."/>
            <person name="Schmutz J."/>
            <person name="Tran D."/>
            <person name="Hathwaick L.T."/>
            <person name="Yim W.C."/>
            <person name="Jenkins J."/>
            <person name="Mckie-Krisberg Z.M."/>
            <person name="Prochnik S."/>
            <person name="Lindquist E."/>
            <person name="Dockter R.B."/>
            <person name="Adam C."/>
            <person name="Molina H."/>
            <person name="Bunkerborg J."/>
            <person name="Jin E."/>
            <person name="Buchheim M."/>
            <person name="Magnuson J."/>
        </authorList>
    </citation>
    <scope>NUCLEOTIDE SEQUENCE</scope>
    <source>
        <strain evidence="3">CCAP 19/18</strain>
    </source>
</reference>
<keyword evidence="4" id="KW-1185">Reference proteome</keyword>
<evidence type="ECO:0000313" key="4">
    <source>
        <dbReference type="Proteomes" id="UP000815325"/>
    </source>
</evidence>
<dbReference type="Proteomes" id="UP000815325">
    <property type="component" value="Unassembled WGS sequence"/>
</dbReference>
<dbReference type="Pfam" id="PF11861">
    <property type="entry name" value="DUF3381"/>
    <property type="match status" value="1"/>
</dbReference>
<sequence>VRQHAATTYEIRALCQDLQVLGRSEFKALLKWRATLLKDLAKELRQATTGKEEDEAEEAAKGKGKKQKGEEEQDATDPEEAMLREMAEVKAAVEQREKREHKKMREAKRKARVRWVLFKAVLSGFEHFCRPIEKCGKWVIKAGEEPS</sequence>
<protein>
    <recommendedName>
        <fullName evidence="2">DUF3381 domain-containing protein</fullName>
    </recommendedName>
</protein>
<accession>A0ABQ7FUH5</accession>
<gene>
    <name evidence="3" type="ORF">DUNSADRAFT_4964</name>
</gene>
<evidence type="ECO:0000256" key="1">
    <source>
        <dbReference type="SAM" id="MobiDB-lite"/>
    </source>
</evidence>
<comment type="caution">
    <text evidence="3">The sequence shown here is derived from an EMBL/GenBank/DDBJ whole genome shotgun (WGS) entry which is preliminary data.</text>
</comment>
<proteinExistence type="predicted"/>
<feature type="domain" description="DUF3381" evidence="2">
    <location>
        <begin position="2"/>
        <end position="114"/>
    </location>
</feature>
<feature type="compositionally biased region" description="Acidic residues" evidence="1">
    <location>
        <begin position="71"/>
        <end position="80"/>
    </location>
</feature>
<evidence type="ECO:0000259" key="2">
    <source>
        <dbReference type="Pfam" id="PF11861"/>
    </source>
</evidence>
<dbReference type="InterPro" id="IPR024576">
    <property type="entry name" value="rRNA_MeTfrase_Spb1_DUF3381"/>
</dbReference>